<keyword evidence="3" id="KW-1185">Reference proteome</keyword>
<name>A0A8T1WLM9_9STRA</name>
<feature type="region of interest" description="Disordered" evidence="1">
    <location>
        <begin position="146"/>
        <end position="183"/>
    </location>
</feature>
<evidence type="ECO:0000313" key="3">
    <source>
        <dbReference type="Proteomes" id="UP000694044"/>
    </source>
</evidence>
<evidence type="ECO:0000256" key="1">
    <source>
        <dbReference type="SAM" id="MobiDB-lite"/>
    </source>
</evidence>
<dbReference type="EMBL" id="JAGDFM010000004">
    <property type="protein sequence ID" value="KAG7393338.1"/>
    <property type="molecule type" value="Genomic_DNA"/>
</dbReference>
<dbReference type="PANTHER" id="PTHR33324">
    <property type="entry name" value="EXPRESSED PROTEIN"/>
    <property type="match status" value="1"/>
</dbReference>
<comment type="caution">
    <text evidence="2">The sequence shown here is derived from an EMBL/GenBank/DDBJ whole genome shotgun (WGS) entry which is preliminary data.</text>
</comment>
<feature type="compositionally biased region" description="Basic and acidic residues" evidence="1">
    <location>
        <begin position="174"/>
        <end position="183"/>
    </location>
</feature>
<dbReference type="Proteomes" id="UP000694044">
    <property type="component" value="Unassembled WGS sequence"/>
</dbReference>
<accession>A0A8T1WLM9</accession>
<reference evidence="2" key="1">
    <citation type="submission" date="2021-02" db="EMBL/GenBank/DDBJ databases">
        <authorList>
            <person name="Palmer J.M."/>
        </authorList>
    </citation>
    <scope>NUCLEOTIDE SEQUENCE</scope>
    <source>
        <strain evidence="2">SCRP734</strain>
    </source>
</reference>
<evidence type="ECO:0000313" key="2">
    <source>
        <dbReference type="EMBL" id="KAG7393338.1"/>
    </source>
</evidence>
<dbReference type="OrthoDB" id="96345at2759"/>
<proteinExistence type="predicted"/>
<dbReference type="PANTHER" id="PTHR33324:SF2">
    <property type="entry name" value="MYB_SANT-LIKE DNA-BINDING DOMAIN-CONTAINING PROTEIN"/>
    <property type="match status" value="1"/>
</dbReference>
<protein>
    <submittedName>
        <fullName evidence="2">Uncharacterized protein</fullName>
    </submittedName>
</protein>
<organism evidence="2 3">
    <name type="scientific">Phytophthora pseudosyringae</name>
    <dbReference type="NCBI Taxonomy" id="221518"/>
    <lineage>
        <taxon>Eukaryota</taxon>
        <taxon>Sar</taxon>
        <taxon>Stramenopiles</taxon>
        <taxon>Oomycota</taxon>
        <taxon>Peronosporomycetes</taxon>
        <taxon>Peronosporales</taxon>
        <taxon>Peronosporaceae</taxon>
        <taxon>Phytophthora</taxon>
    </lineage>
</organism>
<gene>
    <name evidence="2" type="ORF">PHYPSEUDO_009542</name>
</gene>
<dbReference type="AlphaFoldDB" id="A0A8T1WLM9"/>
<sequence length="228" mass="25827">MGRVRWNSDGIDGGPSSIDVLLQWLSTAGNTARWLEPALAMDGRRTELYNEVCDLLEDNGITHRNPHSVQKKLSRMLDQFGAAENDDRMTKRKVATICPHFSEIAALLRPLRDTATKTDASSARTTRVEHFLGYRAATNAKIPRIGSKRMGSSGLHEAEPTTRVRLANHSSQPRGKEQYDERQSILEDELQTRRELYRLEIQVKRDQAICVRAKARKQLLRLGAHSTR</sequence>